<dbReference type="PANTHER" id="PTHR33169">
    <property type="entry name" value="PADR-FAMILY TRANSCRIPTIONAL REGULATOR"/>
    <property type="match status" value="1"/>
</dbReference>
<dbReference type="Pfam" id="PF03551">
    <property type="entry name" value="PadR"/>
    <property type="match status" value="1"/>
</dbReference>
<evidence type="ECO:0000313" key="2">
    <source>
        <dbReference type="EMBL" id="ACO85257.1"/>
    </source>
</evidence>
<dbReference type="InterPro" id="IPR011991">
    <property type="entry name" value="ArsR-like_HTH"/>
</dbReference>
<gene>
    <name evidence="2" type="ordered locus">CLM_1218</name>
</gene>
<accession>C1FK14</accession>
<dbReference type="InterPro" id="IPR036390">
    <property type="entry name" value="WH_DNA-bd_sf"/>
</dbReference>
<dbReference type="KEGG" id="cby:CLM_1218"/>
<dbReference type="SUPFAM" id="SSF46785">
    <property type="entry name" value="Winged helix' DNA-binding domain"/>
    <property type="match status" value="1"/>
</dbReference>
<dbReference type="AlphaFoldDB" id="C1FK14"/>
<dbReference type="InterPro" id="IPR052509">
    <property type="entry name" value="Metal_resp_DNA-bind_regulator"/>
</dbReference>
<dbReference type="Proteomes" id="UP000001374">
    <property type="component" value="Chromosome"/>
</dbReference>
<proteinExistence type="predicted"/>
<dbReference type="Gene3D" id="1.10.10.10">
    <property type="entry name" value="Winged helix-like DNA-binding domain superfamily/Winged helix DNA-binding domain"/>
    <property type="match status" value="1"/>
</dbReference>
<dbReference type="InterPro" id="IPR005149">
    <property type="entry name" value="Tscrpt_reg_PadR_N"/>
</dbReference>
<organism evidence="2 3">
    <name type="scientific">Clostridium botulinum (strain Kyoto / Type A2)</name>
    <dbReference type="NCBI Taxonomy" id="536232"/>
    <lineage>
        <taxon>Bacteria</taxon>
        <taxon>Bacillati</taxon>
        <taxon>Bacillota</taxon>
        <taxon>Clostridia</taxon>
        <taxon>Eubacteriales</taxon>
        <taxon>Clostridiaceae</taxon>
        <taxon>Clostridium</taxon>
    </lineage>
</organism>
<dbReference type="PANTHER" id="PTHR33169:SF14">
    <property type="entry name" value="TRANSCRIPTIONAL REGULATOR RV3488"/>
    <property type="match status" value="1"/>
</dbReference>
<protein>
    <submittedName>
        <fullName evidence="2">Transcriptional regulator, PadR family</fullName>
    </submittedName>
</protein>
<dbReference type="HOGENOM" id="CLU_063440_3_3_9"/>
<evidence type="ECO:0000313" key="3">
    <source>
        <dbReference type="Proteomes" id="UP000001374"/>
    </source>
</evidence>
<feature type="domain" description="Transcription regulator PadR N-terminal" evidence="1">
    <location>
        <begin position="27"/>
        <end position="98"/>
    </location>
</feature>
<evidence type="ECO:0000259" key="1">
    <source>
        <dbReference type="Pfam" id="PF03551"/>
    </source>
</evidence>
<sequence>MVYYIQGGEINLDINKEMIKGYIESIILCLLKDEDLYGYEISKIVRNMSQETFEIKEGTLYVVLKRLENDNLVLSYWGNDKSGGGRRRYYKITDDGLNYIIRKKEEWIFFKNIIDTFFKGV</sequence>
<reference evidence="2 3" key="1">
    <citation type="submission" date="2008-10" db="EMBL/GenBank/DDBJ databases">
        <title>Genome sequence of Clostridium botulinum A2 Kyoto.</title>
        <authorList>
            <person name="Shrivastava S."/>
            <person name="Brinkac L.M."/>
            <person name="Brown J.L."/>
            <person name="Bruce D."/>
            <person name="Detter C.C."/>
            <person name="Johnson E.A."/>
            <person name="Munk C.A."/>
            <person name="Smith L.A."/>
            <person name="Smith T.J."/>
            <person name="Sutton G."/>
            <person name="Brettin T.S."/>
        </authorList>
    </citation>
    <scope>NUCLEOTIDE SEQUENCE [LARGE SCALE GENOMIC DNA]</scope>
    <source>
        <strain evidence="3">Kyoto / Type A2</strain>
    </source>
</reference>
<dbReference type="eggNOG" id="COG1695">
    <property type="taxonomic scope" value="Bacteria"/>
</dbReference>
<dbReference type="InterPro" id="IPR036388">
    <property type="entry name" value="WH-like_DNA-bd_sf"/>
</dbReference>
<dbReference type="EMBL" id="CP001581">
    <property type="protein sequence ID" value="ACO85257.1"/>
    <property type="molecule type" value="Genomic_DNA"/>
</dbReference>
<dbReference type="CDD" id="cd00090">
    <property type="entry name" value="HTH_ARSR"/>
    <property type="match status" value="1"/>
</dbReference>
<name>C1FK14_CLOBJ</name>